<protein>
    <submittedName>
        <fullName evidence="2">Uncharacterized protein</fullName>
    </submittedName>
</protein>
<evidence type="ECO:0000256" key="1">
    <source>
        <dbReference type="SAM" id="SignalP"/>
    </source>
</evidence>
<reference evidence="2" key="2">
    <citation type="submission" date="2012-06" db="EMBL/GenBank/DDBJ databases">
        <authorList>
            <person name="Yu Y."/>
            <person name="Currie J."/>
            <person name="Lomeli R."/>
            <person name="Angelova A."/>
            <person name="Collura K."/>
            <person name="Wissotski M."/>
            <person name="Campos D."/>
            <person name="Kudrna D."/>
            <person name="Golser W."/>
            <person name="Ashely E."/>
            <person name="Descour A."/>
            <person name="Fernandes J."/>
            <person name="Soderlund C."/>
            <person name="Walbot V."/>
        </authorList>
    </citation>
    <scope>NUCLEOTIDE SEQUENCE</scope>
    <source>
        <strain evidence="2">B73</strain>
    </source>
</reference>
<feature type="signal peptide" evidence="1">
    <location>
        <begin position="1"/>
        <end position="22"/>
    </location>
</feature>
<reference evidence="2" key="1">
    <citation type="journal article" date="2009" name="PLoS Genet.">
        <title>Sequencing, mapping, and analysis of 27,455 maize full-length cDNAs.</title>
        <authorList>
            <person name="Soderlund C."/>
            <person name="Descour A."/>
            <person name="Kudrna D."/>
            <person name="Bomhoff M."/>
            <person name="Boyd L."/>
            <person name="Currie J."/>
            <person name="Angelova A."/>
            <person name="Collura K."/>
            <person name="Wissotski M."/>
            <person name="Ashley E."/>
            <person name="Morrow D."/>
            <person name="Fernandes J."/>
            <person name="Walbot V."/>
            <person name="Yu Y."/>
        </authorList>
    </citation>
    <scope>NUCLEOTIDE SEQUENCE</scope>
    <source>
        <strain evidence="2">B73</strain>
    </source>
</reference>
<evidence type="ECO:0000313" key="2">
    <source>
        <dbReference type="EMBL" id="ACN27024.1"/>
    </source>
</evidence>
<dbReference type="AlphaFoldDB" id="C0HJ21"/>
<dbReference type="EMBL" id="BT062327">
    <property type="protein sequence ID" value="ACN27024.1"/>
    <property type="molecule type" value="mRNA"/>
</dbReference>
<name>C0HJ21_MAIZE</name>
<feature type="chain" id="PRO_5002899032" evidence="1">
    <location>
        <begin position="23"/>
        <end position="107"/>
    </location>
</feature>
<proteinExistence type="evidence at transcript level"/>
<sequence length="107" mass="11446">MLPFPPSVLILVLLITGLPENAEVPRISGAFLGGRIRRFISCKVTSPSCQDGLMRVKGYATEVVKLSFVTSDELAPLETLSVESFLVSCIMKLSVIGAISLVPEIPA</sequence>
<keyword evidence="1" id="KW-0732">Signal</keyword>
<organism evidence="2">
    <name type="scientific">Zea mays</name>
    <name type="common">Maize</name>
    <dbReference type="NCBI Taxonomy" id="4577"/>
    <lineage>
        <taxon>Eukaryota</taxon>
        <taxon>Viridiplantae</taxon>
        <taxon>Streptophyta</taxon>
        <taxon>Embryophyta</taxon>
        <taxon>Tracheophyta</taxon>
        <taxon>Spermatophyta</taxon>
        <taxon>Magnoliopsida</taxon>
        <taxon>Liliopsida</taxon>
        <taxon>Poales</taxon>
        <taxon>Poaceae</taxon>
        <taxon>PACMAD clade</taxon>
        <taxon>Panicoideae</taxon>
        <taxon>Andropogonodae</taxon>
        <taxon>Andropogoneae</taxon>
        <taxon>Tripsacinae</taxon>
        <taxon>Zea</taxon>
    </lineage>
</organism>
<accession>C0HJ21</accession>